<keyword evidence="3" id="KW-1185">Reference proteome</keyword>
<dbReference type="AlphaFoldDB" id="A0A553V2Z7"/>
<organism evidence="2 3">
    <name type="scientific">Deinococcus detaillensis</name>
    <dbReference type="NCBI Taxonomy" id="2592048"/>
    <lineage>
        <taxon>Bacteria</taxon>
        <taxon>Thermotogati</taxon>
        <taxon>Deinococcota</taxon>
        <taxon>Deinococci</taxon>
        <taxon>Deinococcales</taxon>
        <taxon>Deinococcaceae</taxon>
        <taxon>Deinococcus</taxon>
    </lineage>
</organism>
<protein>
    <recommendedName>
        <fullName evidence="4">Porin family protein</fullName>
    </recommendedName>
</protein>
<evidence type="ECO:0000313" key="3">
    <source>
        <dbReference type="Proteomes" id="UP000316092"/>
    </source>
</evidence>
<accession>A0A553V2Z7</accession>
<proteinExistence type="predicted"/>
<evidence type="ECO:0000256" key="1">
    <source>
        <dbReference type="SAM" id="SignalP"/>
    </source>
</evidence>
<name>A0A553V2Z7_9DEIO</name>
<keyword evidence="1" id="KW-0732">Signal</keyword>
<feature type="chain" id="PRO_5021903164" description="Porin family protein" evidence="1">
    <location>
        <begin position="22"/>
        <end position="165"/>
    </location>
</feature>
<comment type="caution">
    <text evidence="2">The sequence shown here is derived from an EMBL/GenBank/DDBJ whole genome shotgun (WGS) entry which is preliminary data.</text>
</comment>
<dbReference type="RefSeq" id="WP_143720032.1">
    <property type="nucleotide sequence ID" value="NZ_VKDB01000004.1"/>
</dbReference>
<reference evidence="2 3" key="1">
    <citation type="submission" date="2019-07" db="EMBL/GenBank/DDBJ databases">
        <title>Deinococcus detaillus sp. nov., isolated from humus soil in Antarctica.</title>
        <authorList>
            <person name="Zhang K."/>
        </authorList>
    </citation>
    <scope>NUCLEOTIDE SEQUENCE [LARGE SCALE GENOMIC DNA]</scope>
    <source>
        <strain evidence="2 3">H1</strain>
    </source>
</reference>
<evidence type="ECO:0008006" key="4">
    <source>
        <dbReference type="Google" id="ProtNLM"/>
    </source>
</evidence>
<dbReference type="OrthoDB" id="71214at2"/>
<dbReference type="Proteomes" id="UP000316092">
    <property type="component" value="Unassembled WGS sequence"/>
</dbReference>
<sequence length="165" mass="16699">MNKILVGLAALTFASATTASASTYIGGSVGSGGAVHYQTDLSSGSAVRYSLNLYATNFNFGQLSVGASVDYLTDLNNTNINVNTPNTTFGGLTPYYGFGLGAGVGVGSVTGVSVYPHVLGGIKYQLSDPLSIFGELDAGINVAVSNAGTGVGFGSNARIGVMYKF</sequence>
<gene>
    <name evidence="2" type="ORF">FNU79_06330</name>
</gene>
<feature type="signal peptide" evidence="1">
    <location>
        <begin position="1"/>
        <end position="21"/>
    </location>
</feature>
<dbReference type="EMBL" id="VKDB01000004">
    <property type="protein sequence ID" value="TSA86802.1"/>
    <property type="molecule type" value="Genomic_DNA"/>
</dbReference>
<evidence type="ECO:0000313" key="2">
    <source>
        <dbReference type="EMBL" id="TSA86802.1"/>
    </source>
</evidence>